<evidence type="ECO:0000256" key="1">
    <source>
        <dbReference type="SAM" id="MobiDB-lite"/>
    </source>
</evidence>
<comment type="caution">
    <text evidence="2">The sequence shown here is derived from an EMBL/GenBank/DDBJ whole genome shotgun (WGS) entry which is preliminary data.</text>
</comment>
<feature type="compositionally biased region" description="Basic and acidic residues" evidence="1">
    <location>
        <begin position="8"/>
        <end position="20"/>
    </location>
</feature>
<organism evidence="2 3">
    <name type="scientific">Cochliobolus sativus</name>
    <name type="common">Common root rot and spot blotch fungus</name>
    <name type="synonym">Bipolaris sorokiniana</name>
    <dbReference type="NCBI Taxonomy" id="45130"/>
    <lineage>
        <taxon>Eukaryota</taxon>
        <taxon>Fungi</taxon>
        <taxon>Dikarya</taxon>
        <taxon>Ascomycota</taxon>
        <taxon>Pezizomycotina</taxon>
        <taxon>Dothideomycetes</taxon>
        <taxon>Pleosporomycetidae</taxon>
        <taxon>Pleosporales</taxon>
        <taxon>Pleosporineae</taxon>
        <taxon>Pleosporaceae</taxon>
        <taxon>Bipolaris</taxon>
    </lineage>
</organism>
<evidence type="ECO:0000313" key="2">
    <source>
        <dbReference type="EMBL" id="KAF5849388.1"/>
    </source>
</evidence>
<protein>
    <submittedName>
        <fullName evidence="2">Uncharacterized protein</fullName>
    </submittedName>
</protein>
<sequence>MLSITQRSEAREDGERERKKGQVRLAWTSPNESNWGLAPVLYSTLIHGPGLRVPVVRGENGYGAK</sequence>
<gene>
    <name evidence="2" type="ORF">GGP41_006258</name>
</gene>
<accession>A0A8H5ZKE8</accession>
<reference evidence="2" key="1">
    <citation type="submission" date="2019-11" db="EMBL/GenBank/DDBJ databases">
        <title>Bipolaris sorokiniana Genome sequencing.</title>
        <authorList>
            <person name="Wang H."/>
        </authorList>
    </citation>
    <scope>NUCLEOTIDE SEQUENCE</scope>
</reference>
<dbReference type="AlphaFoldDB" id="A0A8H5ZKE8"/>
<name>A0A8H5ZKE8_COCSA</name>
<feature type="region of interest" description="Disordered" evidence="1">
    <location>
        <begin position="1"/>
        <end position="22"/>
    </location>
</feature>
<proteinExistence type="predicted"/>
<dbReference type="Proteomes" id="UP000624244">
    <property type="component" value="Unassembled WGS sequence"/>
</dbReference>
<evidence type="ECO:0000313" key="3">
    <source>
        <dbReference type="Proteomes" id="UP000624244"/>
    </source>
</evidence>
<dbReference type="EMBL" id="WNKQ01000009">
    <property type="protein sequence ID" value="KAF5849388.1"/>
    <property type="molecule type" value="Genomic_DNA"/>
</dbReference>